<feature type="transmembrane region" description="Helical" evidence="1">
    <location>
        <begin position="87"/>
        <end position="110"/>
    </location>
</feature>
<proteinExistence type="predicted"/>
<dbReference type="InterPro" id="IPR058117">
    <property type="entry name" value="BV97_02767-like"/>
</dbReference>
<reference evidence="2 3" key="1">
    <citation type="submission" date="2020-12" db="EMBL/GenBank/DDBJ databases">
        <title>Revised draft genomes of Rhodomicrobium vannielii ATCC 17100 and Rhodomicrobium udaipurense JA643.</title>
        <authorList>
            <person name="Conners E.M."/>
            <person name="Davenport E.J."/>
            <person name="Bose A."/>
        </authorList>
    </citation>
    <scope>NUCLEOTIDE SEQUENCE [LARGE SCALE GENOMIC DNA]</scope>
    <source>
        <strain evidence="2 3">JA643</strain>
    </source>
</reference>
<name>A0A8I1KHZ7_9HYPH</name>
<feature type="transmembrane region" description="Helical" evidence="1">
    <location>
        <begin position="29"/>
        <end position="50"/>
    </location>
</feature>
<protein>
    <submittedName>
        <fullName evidence="2">DUF3147 family protein</fullName>
    </submittedName>
</protein>
<feature type="transmembrane region" description="Helical" evidence="1">
    <location>
        <begin position="62"/>
        <end position="81"/>
    </location>
</feature>
<dbReference type="NCBIfam" id="NF006749">
    <property type="entry name" value="PRK09272.1-2"/>
    <property type="match status" value="1"/>
</dbReference>
<dbReference type="AlphaFoldDB" id="A0A8I1KHZ7"/>
<dbReference type="Proteomes" id="UP000623250">
    <property type="component" value="Unassembled WGS sequence"/>
</dbReference>
<keyword evidence="3" id="KW-1185">Reference proteome</keyword>
<accession>A0A8I1KHZ7</accession>
<evidence type="ECO:0000313" key="3">
    <source>
        <dbReference type="Proteomes" id="UP000623250"/>
    </source>
</evidence>
<dbReference type="RefSeq" id="WP_037241939.1">
    <property type="nucleotide sequence ID" value="NZ_JAEMUK010000002.1"/>
</dbReference>
<comment type="caution">
    <text evidence="2">The sequence shown here is derived from an EMBL/GenBank/DDBJ whole genome shotgun (WGS) entry which is preliminary data.</text>
</comment>
<keyword evidence="1" id="KW-0812">Transmembrane</keyword>
<dbReference type="EMBL" id="JAEMUK010000002">
    <property type="protein sequence ID" value="MBJ7542097.1"/>
    <property type="molecule type" value="Genomic_DNA"/>
</dbReference>
<keyword evidence="1" id="KW-0472">Membrane</keyword>
<sequence>MTFLFIKAMVSAAIIVAVSEIAKRNSTLSALVVALPFVSVLSIVWLWAETGDRAKIAALSETTPWFILPSLPMFFLIPAMLRANYGFWITLGAGLLLTATLYLLMTAILARFGVNL</sequence>
<organism evidence="2 3">
    <name type="scientific">Rhodomicrobium udaipurense</name>
    <dbReference type="NCBI Taxonomy" id="1202716"/>
    <lineage>
        <taxon>Bacteria</taxon>
        <taxon>Pseudomonadati</taxon>
        <taxon>Pseudomonadota</taxon>
        <taxon>Alphaproteobacteria</taxon>
        <taxon>Hyphomicrobiales</taxon>
        <taxon>Hyphomicrobiaceae</taxon>
        <taxon>Rhodomicrobium</taxon>
    </lineage>
</organism>
<evidence type="ECO:0000313" key="2">
    <source>
        <dbReference type="EMBL" id="MBJ7542097.1"/>
    </source>
</evidence>
<gene>
    <name evidence="2" type="ORF">JDN41_00815</name>
</gene>
<keyword evidence="1" id="KW-1133">Transmembrane helix</keyword>
<evidence type="ECO:0000256" key="1">
    <source>
        <dbReference type="SAM" id="Phobius"/>
    </source>
</evidence>